<dbReference type="Proteomes" id="UP000315295">
    <property type="component" value="Unassembled WGS sequence"/>
</dbReference>
<feature type="region of interest" description="Disordered" evidence="1">
    <location>
        <begin position="1"/>
        <end position="29"/>
    </location>
</feature>
<keyword evidence="3" id="KW-1185">Reference proteome</keyword>
<dbReference type="AlphaFoldDB" id="A0A540NGK3"/>
<evidence type="ECO:0000256" key="1">
    <source>
        <dbReference type="SAM" id="MobiDB-lite"/>
    </source>
</evidence>
<dbReference type="InterPro" id="IPR053198">
    <property type="entry name" value="Gynoecium_Dev_Regulator"/>
</dbReference>
<reference evidence="2 3" key="1">
    <citation type="journal article" date="2019" name="G3 (Bethesda)">
        <title>Sequencing of a Wild Apple (Malus baccata) Genome Unravels the Differences Between Cultivated and Wild Apple Species Regarding Disease Resistance and Cold Tolerance.</title>
        <authorList>
            <person name="Chen X."/>
        </authorList>
    </citation>
    <scope>NUCLEOTIDE SEQUENCE [LARGE SCALE GENOMIC DNA]</scope>
    <source>
        <strain evidence="3">cv. Shandingzi</strain>
        <tissue evidence="2">Leaves</tissue>
    </source>
</reference>
<protein>
    <submittedName>
        <fullName evidence="2">Uncharacterized protein</fullName>
    </submittedName>
</protein>
<proteinExistence type="predicted"/>
<name>A0A540NGK3_MALBA</name>
<dbReference type="PANTHER" id="PTHR31066">
    <property type="entry name" value="OS05G0427100 PROTEIN-RELATED"/>
    <property type="match status" value="1"/>
</dbReference>
<dbReference type="PANTHER" id="PTHR31066:SF33">
    <property type="entry name" value="OS07G0556300 PROTEIN"/>
    <property type="match status" value="1"/>
</dbReference>
<accession>A0A540NGK3</accession>
<dbReference type="STRING" id="106549.A0A540NGK3"/>
<sequence length="89" mass="9769">MASLHPSELDSAATDSVASTPHSDHSSHDLNSRVRFMCSFGSKILPRPHDSELRYVGGDTRNCRCASHHLYPSAFSLFSTLLSLQVAPR</sequence>
<evidence type="ECO:0000313" key="3">
    <source>
        <dbReference type="Proteomes" id="UP000315295"/>
    </source>
</evidence>
<evidence type="ECO:0000313" key="2">
    <source>
        <dbReference type="EMBL" id="TQE10162.1"/>
    </source>
</evidence>
<comment type="caution">
    <text evidence="2">The sequence shown here is derived from an EMBL/GenBank/DDBJ whole genome shotgun (WGS) entry which is preliminary data.</text>
</comment>
<organism evidence="2 3">
    <name type="scientific">Malus baccata</name>
    <name type="common">Siberian crab apple</name>
    <name type="synonym">Pyrus baccata</name>
    <dbReference type="NCBI Taxonomy" id="106549"/>
    <lineage>
        <taxon>Eukaryota</taxon>
        <taxon>Viridiplantae</taxon>
        <taxon>Streptophyta</taxon>
        <taxon>Embryophyta</taxon>
        <taxon>Tracheophyta</taxon>
        <taxon>Spermatophyta</taxon>
        <taxon>Magnoliopsida</taxon>
        <taxon>eudicotyledons</taxon>
        <taxon>Gunneridae</taxon>
        <taxon>Pentapetalae</taxon>
        <taxon>rosids</taxon>
        <taxon>fabids</taxon>
        <taxon>Rosales</taxon>
        <taxon>Rosaceae</taxon>
        <taxon>Amygdaloideae</taxon>
        <taxon>Maleae</taxon>
        <taxon>Malus</taxon>
    </lineage>
</organism>
<dbReference type="EMBL" id="VIEB01000046">
    <property type="protein sequence ID" value="TQE10162.1"/>
    <property type="molecule type" value="Genomic_DNA"/>
</dbReference>
<gene>
    <name evidence="2" type="ORF">C1H46_004218</name>
</gene>